<organism evidence="2 3">
    <name type="scientific">Olea europaea subsp. europaea</name>
    <dbReference type="NCBI Taxonomy" id="158383"/>
    <lineage>
        <taxon>Eukaryota</taxon>
        <taxon>Viridiplantae</taxon>
        <taxon>Streptophyta</taxon>
        <taxon>Embryophyta</taxon>
        <taxon>Tracheophyta</taxon>
        <taxon>Spermatophyta</taxon>
        <taxon>Magnoliopsida</taxon>
        <taxon>eudicotyledons</taxon>
        <taxon>Gunneridae</taxon>
        <taxon>Pentapetalae</taxon>
        <taxon>asterids</taxon>
        <taxon>lamiids</taxon>
        <taxon>Lamiales</taxon>
        <taxon>Oleaceae</taxon>
        <taxon>Oleeae</taxon>
        <taxon>Olea</taxon>
    </lineage>
</organism>
<dbReference type="PANTHER" id="PTHR46651">
    <property type="entry name" value="POLYADENYLATE-BINDING PROTEIN-INTERACTING PROTEIN 7"/>
    <property type="match status" value="1"/>
</dbReference>
<dbReference type="AlphaFoldDB" id="A0A8S0PP98"/>
<keyword evidence="3" id="KW-1185">Reference proteome</keyword>
<dbReference type="EMBL" id="CACTIH010000102">
    <property type="protein sequence ID" value="CAA2953915.1"/>
    <property type="molecule type" value="Genomic_DNA"/>
</dbReference>
<gene>
    <name evidence="2" type="ORF">OLEA9_A071071</name>
</gene>
<dbReference type="SMART" id="SM01162">
    <property type="entry name" value="DUF1771"/>
    <property type="match status" value="1"/>
</dbReference>
<dbReference type="Pfam" id="PF08590">
    <property type="entry name" value="DUF1771"/>
    <property type="match status" value="1"/>
</dbReference>
<proteinExistence type="predicted"/>
<name>A0A8S0PP98_OLEEU</name>
<feature type="domain" description="DUF1771" evidence="1">
    <location>
        <begin position="140"/>
        <end position="206"/>
    </location>
</feature>
<sequence length="224" mass="25398">MVMALLKRQDILFHPMRDIHHQQVLLQKALQRCIFACGGDLNLTIEVLTQLQVDGGLNQNLNSQALSAPNLSALDFSAFTENESTLLFNSSSSIRSKAHKSWLVFTQVVRAGASMVIGCKVEHQLVQPIWLGTEEAVANMYSEMREEAHDYAARPCNAYFEKARQGYIIGNKAFAKELSVKGWLHNMQMKADHQKAQESIYHQRNLEMQINKRERGLLTCTGYM</sequence>
<dbReference type="InterPro" id="IPR013899">
    <property type="entry name" value="DUF1771"/>
</dbReference>
<dbReference type="Gramene" id="OE9A071071T1">
    <property type="protein sequence ID" value="OE9A071071C1"/>
    <property type="gene ID" value="OE9A071071"/>
</dbReference>
<comment type="caution">
    <text evidence="2">The sequence shown here is derived from an EMBL/GenBank/DDBJ whole genome shotgun (WGS) entry which is preliminary data.</text>
</comment>
<reference evidence="2 3" key="1">
    <citation type="submission" date="2019-12" db="EMBL/GenBank/DDBJ databases">
        <authorList>
            <person name="Alioto T."/>
            <person name="Alioto T."/>
            <person name="Gomez Garrido J."/>
        </authorList>
    </citation>
    <scope>NUCLEOTIDE SEQUENCE [LARGE SCALE GENOMIC DNA]</scope>
</reference>
<dbReference type="InterPro" id="IPR053242">
    <property type="entry name" value="PAM2-like_domain"/>
</dbReference>
<dbReference type="OrthoDB" id="3231855at2759"/>
<dbReference type="Proteomes" id="UP000594638">
    <property type="component" value="Unassembled WGS sequence"/>
</dbReference>
<accession>A0A8S0PP98</accession>
<evidence type="ECO:0000259" key="1">
    <source>
        <dbReference type="SMART" id="SM01162"/>
    </source>
</evidence>
<evidence type="ECO:0000313" key="3">
    <source>
        <dbReference type="Proteomes" id="UP000594638"/>
    </source>
</evidence>
<dbReference type="PANTHER" id="PTHR46651:SF1">
    <property type="entry name" value="SMALL MUTS RELATED FAMILY PROTEIN"/>
    <property type="match status" value="1"/>
</dbReference>
<evidence type="ECO:0000313" key="2">
    <source>
        <dbReference type="EMBL" id="CAA2953915.1"/>
    </source>
</evidence>
<protein>
    <recommendedName>
        <fullName evidence="1">DUF1771 domain-containing protein</fullName>
    </recommendedName>
</protein>